<proteinExistence type="predicted"/>
<dbReference type="GO" id="GO:0045892">
    <property type="term" value="P:negative regulation of DNA-templated transcription"/>
    <property type="evidence" value="ECO:0007669"/>
    <property type="project" value="InterPro"/>
</dbReference>
<dbReference type="Pfam" id="PF00440">
    <property type="entry name" value="TetR_N"/>
    <property type="match status" value="1"/>
</dbReference>
<evidence type="ECO:0000313" key="7">
    <source>
        <dbReference type="Proteomes" id="UP000784435"/>
    </source>
</evidence>
<accession>A0A921SNB3</accession>
<dbReference type="InterPro" id="IPR004111">
    <property type="entry name" value="Repressor_TetR_C"/>
</dbReference>
<evidence type="ECO:0000313" key="6">
    <source>
        <dbReference type="EMBL" id="HJG80155.1"/>
    </source>
</evidence>
<evidence type="ECO:0000259" key="5">
    <source>
        <dbReference type="PROSITE" id="PS50977"/>
    </source>
</evidence>
<dbReference type="AlphaFoldDB" id="A0A921SNB3"/>
<protein>
    <submittedName>
        <fullName evidence="6">TetR/AcrR family transcriptional regulator</fullName>
    </submittedName>
</protein>
<comment type="caution">
    <text evidence="6">The sequence shown here is derived from an EMBL/GenBank/DDBJ whole genome shotgun (WGS) entry which is preliminary data.</text>
</comment>
<feature type="DNA-binding region" description="H-T-H motif" evidence="4">
    <location>
        <begin position="51"/>
        <end position="70"/>
    </location>
</feature>
<dbReference type="SUPFAM" id="SSF48498">
    <property type="entry name" value="Tetracyclin repressor-like, C-terminal domain"/>
    <property type="match status" value="1"/>
</dbReference>
<dbReference type="EMBL" id="DYUK01000152">
    <property type="protein sequence ID" value="HJG80155.1"/>
    <property type="molecule type" value="Genomic_DNA"/>
</dbReference>
<dbReference type="Gene3D" id="1.10.357.10">
    <property type="entry name" value="Tetracycline Repressor, domain 2"/>
    <property type="match status" value="1"/>
</dbReference>
<evidence type="ECO:0000256" key="3">
    <source>
        <dbReference type="ARBA" id="ARBA00023163"/>
    </source>
</evidence>
<dbReference type="PANTHER" id="PTHR30055">
    <property type="entry name" value="HTH-TYPE TRANSCRIPTIONAL REGULATOR RUTR"/>
    <property type="match status" value="1"/>
</dbReference>
<dbReference type="Gene3D" id="1.10.10.60">
    <property type="entry name" value="Homeodomain-like"/>
    <property type="match status" value="1"/>
</dbReference>
<evidence type="ECO:0000256" key="4">
    <source>
        <dbReference type="PROSITE-ProRule" id="PRU00335"/>
    </source>
</evidence>
<dbReference type="PROSITE" id="PS50977">
    <property type="entry name" value="HTH_TETR_2"/>
    <property type="match status" value="1"/>
</dbReference>
<evidence type="ECO:0000256" key="1">
    <source>
        <dbReference type="ARBA" id="ARBA00023015"/>
    </source>
</evidence>
<keyword evidence="3" id="KW-0804">Transcription</keyword>
<dbReference type="InterPro" id="IPR001647">
    <property type="entry name" value="HTH_TetR"/>
</dbReference>
<reference evidence="6" key="2">
    <citation type="submission" date="2021-09" db="EMBL/GenBank/DDBJ databases">
        <authorList>
            <person name="Gilroy R."/>
        </authorList>
    </citation>
    <scope>NUCLEOTIDE SEQUENCE</scope>
    <source>
        <strain evidence="6">ChiGjej5B5-7349</strain>
    </source>
</reference>
<keyword evidence="2 4" id="KW-0238">DNA-binding</keyword>
<dbReference type="Proteomes" id="UP000784435">
    <property type="component" value="Unassembled WGS sequence"/>
</dbReference>
<dbReference type="Pfam" id="PF02909">
    <property type="entry name" value="TetR_C_1"/>
    <property type="match status" value="1"/>
</dbReference>
<gene>
    <name evidence="6" type="ORF">K8V08_07060</name>
</gene>
<dbReference type="GO" id="GO:0000976">
    <property type="term" value="F:transcription cis-regulatory region binding"/>
    <property type="evidence" value="ECO:0007669"/>
    <property type="project" value="TreeGrafter"/>
</dbReference>
<dbReference type="GO" id="GO:0003700">
    <property type="term" value="F:DNA-binding transcription factor activity"/>
    <property type="evidence" value="ECO:0007669"/>
    <property type="project" value="TreeGrafter"/>
</dbReference>
<organism evidence="6 7">
    <name type="scientific">Brevibacterium senegalense</name>
    <dbReference type="NCBI Taxonomy" id="1033736"/>
    <lineage>
        <taxon>Bacteria</taxon>
        <taxon>Bacillati</taxon>
        <taxon>Actinomycetota</taxon>
        <taxon>Actinomycetes</taxon>
        <taxon>Micrococcales</taxon>
        <taxon>Brevibacteriaceae</taxon>
        <taxon>Brevibacterium</taxon>
    </lineage>
</organism>
<sequence>MTDDAVPDFFRRLWRLPEAPQQRGRKSTLDVEIVVTTAVRLADAGGLEAATLPKVAEELNVTAMSLYRHIGSKHELLQLMMDAASPPPASGPVAADWREGLRSWARDLWALYQERPWLPRVPIYRAPSGPNQIAWLERGLAQLASTALSANQKLSALTLLSGFVRQSALLQAELEEGRDAGQAKSASEREYGAALAQVISSEKYPYLDEVLTAEAFSSEETDGGEGGYDSDFSEGLELILDGLSAQSTGEAHQSDVR</sequence>
<feature type="domain" description="HTH tetR-type" evidence="5">
    <location>
        <begin position="28"/>
        <end position="88"/>
    </location>
</feature>
<dbReference type="PANTHER" id="PTHR30055:SF151">
    <property type="entry name" value="TRANSCRIPTIONAL REGULATORY PROTEIN"/>
    <property type="match status" value="1"/>
</dbReference>
<evidence type="ECO:0000256" key="2">
    <source>
        <dbReference type="ARBA" id="ARBA00023125"/>
    </source>
</evidence>
<dbReference type="InterPro" id="IPR036271">
    <property type="entry name" value="Tet_transcr_reg_TetR-rel_C_sf"/>
</dbReference>
<name>A0A921SNB3_9MICO</name>
<reference evidence="6" key="1">
    <citation type="journal article" date="2021" name="PeerJ">
        <title>Extensive microbial diversity within the chicken gut microbiome revealed by metagenomics and culture.</title>
        <authorList>
            <person name="Gilroy R."/>
            <person name="Ravi A."/>
            <person name="Getino M."/>
            <person name="Pursley I."/>
            <person name="Horton D.L."/>
            <person name="Alikhan N.F."/>
            <person name="Baker D."/>
            <person name="Gharbi K."/>
            <person name="Hall N."/>
            <person name="Watson M."/>
            <person name="Adriaenssens E.M."/>
            <person name="Foster-Nyarko E."/>
            <person name="Jarju S."/>
            <person name="Secka A."/>
            <person name="Antonio M."/>
            <person name="Oren A."/>
            <person name="Chaudhuri R.R."/>
            <person name="La Ragione R."/>
            <person name="Hildebrand F."/>
            <person name="Pallen M.J."/>
        </authorList>
    </citation>
    <scope>NUCLEOTIDE SEQUENCE</scope>
    <source>
        <strain evidence="6">ChiGjej5B5-7349</strain>
    </source>
</reference>
<dbReference type="InterPro" id="IPR009057">
    <property type="entry name" value="Homeodomain-like_sf"/>
</dbReference>
<dbReference type="InterPro" id="IPR050109">
    <property type="entry name" value="HTH-type_TetR-like_transc_reg"/>
</dbReference>
<dbReference type="SUPFAM" id="SSF46689">
    <property type="entry name" value="Homeodomain-like"/>
    <property type="match status" value="1"/>
</dbReference>
<keyword evidence="1" id="KW-0805">Transcription regulation</keyword>